<feature type="region of interest" description="Disordered" evidence="2">
    <location>
        <begin position="1"/>
        <end position="30"/>
    </location>
</feature>
<reference evidence="3 4" key="1">
    <citation type="submission" date="2015-09" db="EMBL/GenBank/DDBJ databases">
        <authorList>
            <person name="Jackson K.R."/>
            <person name="Lunt B.L."/>
            <person name="Fisher J.N.B."/>
            <person name="Gardner A.V."/>
            <person name="Bailey M.E."/>
            <person name="Deus L.M."/>
            <person name="Earl A.S."/>
            <person name="Gibby P.D."/>
            <person name="Hartmann K.A."/>
            <person name="Liu J.E."/>
            <person name="Manci A.M."/>
            <person name="Nielsen D.A."/>
            <person name="Solomon M.B."/>
            <person name="Breakwell D.P."/>
            <person name="Burnett S.H."/>
            <person name="Grose J.H."/>
        </authorList>
    </citation>
    <scope>NUCLEOTIDE SEQUENCE [LARGE SCALE GENOMIC DNA]</scope>
    <source>
        <strain evidence="3 4">16</strain>
    </source>
</reference>
<sequence>MRSRVKNILKRLATGPEPAPKAESERLRERAQAAEVAGAAADADARRAEAALRAVIVSGDEAEVERAERQLDAALKACRRHRIAAEELADAADRAQVAEREKAALDEADAADREAEQVASELKRLYPELVGKLVDLLAKVQNSENRCREAETLLIAIGKHRHIAGPQERSFPGPAGLFVPEQIVAGLKLPMLLGASGETLDVPCWPTDGGITMPPPPPSAAPEPRPHPGGRGPWG</sequence>
<proteinExistence type="predicted"/>
<keyword evidence="1" id="KW-0175">Coiled coil</keyword>
<evidence type="ECO:0000313" key="3">
    <source>
        <dbReference type="EMBL" id="KPL50912.1"/>
    </source>
</evidence>
<evidence type="ECO:0000313" key="4">
    <source>
        <dbReference type="Proteomes" id="UP000048984"/>
    </source>
</evidence>
<organism evidence="3 4">
    <name type="scientific">Prosthecodimorpha hirschii</name>
    <dbReference type="NCBI Taxonomy" id="665126"/>
    <lineage>
        <taxon>Bacteria</taxon>
        <taxon>Pseudomonadati</taxon>
        <taxon>Pseudomonadota</taxon>
        <taxon>Alphaproteobacteria</taxon>
        <taxon>Hyphomicrobiales</taxon>
        <taxon>Ancalomicrobiaceae</taxon>
        <taxon>Prosthecodimorpha</taxon>
    </lineage>
</organism>
<feature type="coiled-coil region" evidence="1">
    <location>
        <begin position="57"/>
        <end position="108"/>
    </location>
</feature>
<accession>A0A0P6VYN5</accession>
<feature type="region of interest" description="Disordered" evidence="2">
    <location>
        <begin position="211"/>
        <end position="235"/>
    </location>
</feature>
<comment type="caution">
    <text evidence="3">The sequence shown here is derived from an EMBL/GenBank/DDBJ whole genome shotgun (WGS) entry which is preliminary data.</text>
</comment>
<evidence type="ECO:0000256" key="1">
    <source>
        <dbReference type="SAM" id="Coils"/>
    </source>
</evidence>
<name>A0A0P6VYN5_9HYPH</name>
<dbReference type="EMBL" id="LJYW01000001">
    <property type="protein sequence ID" value="KPL50912.1"/>
    <property type="molecule type" value="Genomic_DNA"/>
</dbReference>
<feature type="compositionally biased region" description="Pro residues" evidence="2">
    <location>
        <begin position="213"/>
        <end position="223"/>
    </location>
</feature>
<gene>
    <name evidence="3" type="ORF">ABB55_00630</name>
</gene>
<keyword evidence="4" id="KW-1185">Reference proteome</keyword>
<feature type="compositionally biased region" description="Basic and acidic residues" evidence="2">
    <location>
        <begin position="20"/>
        <end position="30"/>
    </location>
</feature>
<evidence type="ECO:0000256" key="2">
    <source>
        <dbReference type="SAM" id="MobiDB-lite"/>
    </source>
</evidence>
<dbReference type="Proteomes" id="UP000048984">
    <property type="component" value="Unassembled WGS sequence"/>
</dbReference>
<reference evidence="3 4" key="2">
    <citation type="submission" date="2015-10" db="EMBL/GenBank/DDBJ databases">
        <title>Draft Genome Sequence of Prosthecomicrobium hirschii ATCC 27832.</title>
        <authorList>
            <person name="Daniel J."/>
            <person name="Givan S.A."/>
            <person name="Brun Y.V."/>
            <person name="Brown P.J."/>
        </authorList>
    </citation>
    <scope>NUCLEOTIDE SEQUENCE [LARGE SCALE GENOMIC DNA]</scope>
    <source>
        <strain evidence="3 4">16</strain>
    </source>
</reference>
<protein>
    <submittedName>
        <fullName evidence="3">Uncharacterized protein</fullName>
    </submittedName>
</protein>
<dbReference type="AlphaFoldDB" id="A0A0P6VYN5"/>